<proteinExistence type="predicted"/>
<comment type="caution">
    <text evidence="2">The sequence shown here is derived from an EMBL/GenBank/DDBJ whole genome shotgun (WGS) entry which is preliminary data.</text>
</comment>
<accession>A0AA39I9I2</accession>
<dbReference type="AlphaFoldDB" id="A0AA39I9I2"/>
<dbReference type="EMBL" id="JAUCMV010000002">
    <property type="protein sequence ID" value="KAK0420310.1"/>
    <property type="molecule type" value="Genomic_DNA"/>
</dbReference>
<sequence>MVGWSVSSNDLILRTPSILMLPFLHLDLEFYSQSDFGEAFGESGEVEDSLTSDQARPQSGVQSVSYRIRRDQRVDGVQKCQNAQEVDLKTSVHGSAPSMKAHRFL</sequence>
<protein>
    <submittedName>
        <fullName evidence="2">Uncharacterized protein</fullName>
    </submittedName>
</protein>
<evidence type="ECO:0000313" key="2">
    <source>
        <dbReference type="EMBL" id="KAK0420310.1"/>
    </source>
</evidence>
<gene>
    <name evidence="2" type="ORF">QR680_014610</name>
</gene>
<feature type="region of interest" description="Disordered" evidence="1">
    <location>
        <begin position="42"/>
        <end position="62"/>
    </location>
</feature>
<evidence type="ECO:0000313" key="3">
    <source>
        <dbReference type="Proteomes" id="UP001175271"/>
    </source>
</evidence>
<dbReference type="Proteomes" id="UP001175271">
    <property type="component" value="Unassembled WGS sequence"/>
</dbReference>
<feature type="compositionally biased region" description="Polar residues" evidence="1">
    <location>
        <begin position="51"/>
        <end position="62"/>
    </location>
</feature>
<name>A0AA39I9I2_9BILA</name>
<organism evidence="2 3">
    <name type="scientific">Steinernema hermaphroditum</name>
    <dbReference type="NCBI Taxonomy" id="289476"/>
    <lineage>
        <taxon>Eukaryota</taxon>
        <taxon>Metazoa</taxon>
        <taxon>Ecdysozoa</taxon>
        <taxon>Nematoda</taxon>
        <taxon>Chromadorea</taxon>
        <taxon>Rhabditida</taxon>
        <taxon>Tylenchina</taxon>
        <taxon>Panagrolaimomorpha</taxon>
        <taxon>Strongyloidoidea</taxon>
        <taxon>Steinernematidae</taxon>
        <taxon>Steinernema</taxon>
    </lineage>
</organism>
<reference evidence="2" key="1">
    <citation type="submission" date="2023-06" db="EMBL/GenBank/DDBJ databases">
        <title>Genomic analysis of the entomopathogenic nematode Steinernema hermaphroditum.</title>
        <authorList>
            <person name="Schwarz E.M."/>
            <person name="Heppert J.K."/>
            <person name="Baniya A."/>
            <person name="Schwartz H.T."/>
            <person name="Tan C.-H."/>
            <person name="Antoshechkin I."/>
            <person name="Sternberg P.W."/>
            <person name="Goodrich-Blair H."/>
            <person name="Dillman A.R."/>
        </authorList>
    </citation>
    <scope>NUCLEOTIDE SEQUENCE</scope>
    <source>
        <strain evidence="2">PS9179</strain>
        <tissue evidence="2">Whole animal</tissue>
    </source>
</reference>
<keyword evidence="3" id="KW-1185">Reference proteome</keyword>
<evidence type="ECO:0000256" key="1">
    <source>
        <dbReference type="SAM" id="MobiDB-lite"/>
    </source>
</evidence>